<evidence type="ECO:0000313" key="3">
    <source>
        <dbReference type="Proteomes" id="UP001396334"/>
    </source>
</evidence>
<gene>
    <name evidence="2" type="ORF">V6N11_031830</name>
</gene>
<dbReference type="Proteomes" id="UP001396334">
    <property type="component" value="Unassembled WGS sequence"/>
</dbReference>
<proteinExistence type="predicted"/>
<evidence type="ECO:0000256" key="1">
    <source>
        <dbReference type="SAM" id="MobiDB-lite"/>
    </source>
</evidence>
<feature type="region of interest" description="Disordered" evidence="1">
    <location>
        <begin position="10"/>
        <end position="33"/>
    </location>
</feature>
<reference evidence="2 3" key="1">
    <citation type="journal article" date="2024" name="G3 (Bethesda)">
        <title>Genome assembly of Hibiscus sabdariffa L. provides insights into metabolisms of medicinal natural products.</title>
        <authorList>
            <person name="Kim T."/>
        </authorList>
    </citation>
    <scope>NUCLEOTIDE SEQUENCE [LARGE SCALE GENOMIC DNA]</scope>
    <source>
        <strain evidence="2">TK-2024</strain>
        <tissue evidence="2">Old leaves</tissue>
    </source>
</reference>
<accession>A0ABR2SYU6</accession>
<feature type="compositionally biased region" description="Low complexity" evidence="1">
    <location>
        <begin position="11"/>
        <end position="23"/>
    </location>
</feature>
<keyword evidence="3" id="KW-1185">Reference proteome</keyword>
<evidence type="ECO:0000313" key="2">
    <source>
        <dbReference type="EMBL" id="KAK9030403.1"/>
    </source>
</evidence>
<dbReference type="EMBL" id="JBBPBN010000010">
    <property type="protein sequence ID" value="KAK9030403.1"/>
    <property type="molecule type" value="Genomic_DNA"/>
</dbReference>
<name>A0ABR2SYU6_9ROSI</name>
<comment type="caution">
    <text evidence="2">The sequence shown here is derived from an EMBL/GenBank/DDBJ whole genome shotgun (WGS) entry which is preliminary data.</text>
</comment>
<organism evidence="2 3">
    <name type="scientific">Hibiscus sabdariffa</name>
    <name type="common">roselle</name>
    <dbReference type="NCBI Taxonomy" id="183260"/>
    <lineage>
        <taxon>Eukaryota</taxon>
        <taxon>Viridiplantae</taxon>
        <taxon>Streptophyta</taxon>
        <taxon>Embryophyta</taxon>
        <taxon>Tracheophyta</taxon>
        <taxon>Spermatophyta</taxon>
        <taxon>Magnoliopsida</taxon>
        <taxon>eudicotyledons</taxon>
        <taxon>Gunneridae</taxon>
        <taxon>Pentapetalae</taxon>
        <taxon>rosids</taxon>
        <taxon>malvids</taxon>
        <taxon>Malvales</taxon>
        <taxon>Malvaceae</taxon>
        <taxon>Malvoideae</taxon>
        <taxon>Hibiscus</taxon>
    </lineage>
</organism>
<protein>
    <submittedName>
        <fullName evidence="2">Uncharacterized protein</fullName>
    </submittedName>
</protein>
<sequence length="108" mass="12059">MSILLLHRCLPSPRRQQPSKPSSGSAPLPHEPGTLVVYDDSLLLRESNLGQLPELLSFASNTSNTTHMWRKNIKASNTRTEGCIPNIIQKTPLKISLENPERNKENTC</sequence>